<feature type="region of interest" description="Disordered" evidence="7">
    <location>
        <begin position="785"/>
        <end position="824"/>
    </location>
</feature>
<keyword evidence="1" id="KW-0479">Metal-binding</keyword>
<dbReference type="SMART" id="SM00355">
    <property type="entry name" value="ZnF_C2H2"/>
    <property type="match status" value="4"/>
</dbReference>
<keyword evidence="10" id="KW-1185">Reference proteome</keyword>
<proteinExistence type="predicted"/>
<feature type="domain" description="C2H2-type" evidence="8">
    <location>
        <begin position="321"/>
        <end position="349"/>
    </location>
</feature>
<keyword evidence="5" id="KW-0040">ANK repeat</keyword>
<evidence type="ECO:0000256" key="4">
    <source>
        <dbReference type="ARBA" id="ARBA00022833"/>
    </source>
</evidence>
<accession>A0A6H5J9J2</accession>
<name>A0A6H5J9J2_9HYME</name>
<feature type="non-terminal residue" evidence="9">
    <location>
        <position position="1"/>
    </location>
</feature>
<feature type="region of interest" description="Disordered" evidence="7">
    <location>
        <begin position="399"/>
        <end position="438"/>
    </location>
</feature>
<dbReference type="GO" id="GO:0000978">
    <property type="term" value="F:RNA polymerase II cis-regulatory region sequence-specific DNA binding"/>
    <property type="evidence" value="ECO:0007669"/>
    <property type="project" value="TreeGrafter"/>
</dbReference>
<dbReference type="SUPFAM" id="SSF57667">
    <property type="entry name" value="beta-beta-alpha zinc fingers"/>
    <property type="match status" value="2"/>
</dbReference>
<reference evidence="9 10" key="1">
    <citation type="submission" date="2020-02" db="EMBL/GenBank/DDBJ databases">
        <authorList>
            <person name="Ferguson B K."/>
        </authorList>
    </citation>
    <scope>NUCLEOTIDE SEQUENCE [LARGE SCALE GENOMIC DNA]</scope>
</reference>
<dbReference type="PROSITE" id="PS50088">
    <property type="entry name" value="ANK_REPEAT"/>
    <property type="match status" value="1"/>
</dbReference>
<feature type="repeat" description="ANK" evidence="5">
    <location>
        <begin position="617"/>
        <end position="642"/>
    </location>
</feature>
<evidence type="ECO:0000256" key="1">
    <source>
        <dbReference type="ARBA" id="ARBA00022723"/>
    </source>
</evidence>
<dbReference type="PANTHER" id="PTHR23226">
    <property type="entry name" value="ZINC FINGER AND SCAN DOMAIN-CONTAINING"/>
    <property type="match status" value="1"/>
</dbReference>
<keyword evidence="4" id="KW-0862">Zinc</keyword>
<dbReference type="PROSITE" id="PS50157">
    <property type="entry name" value="ZINC_FINGER_C2H2_2"/>
    <property type="match status" value="4"/>
</dbReference>
<dbReference type="GO" id="GO:0000981">
    <property type="term" value="F:DNA-binding transcription factor activity, RNA polymerase II-specific"/>
    <property type="evidence" value="ECO:0007669"/>
    <property type="project" value="TreeGrafter"/>
</dbReference>
<dbReference type="InterPro" id="IPR036770">
    <property type="entry name" value="Ankyrin_rpt-contain_sf"/>
</dbReference>
<keyword evidence="3 6" id="KW-0863">Zinc-finger</keyword>
<dbReference type="Proteomes" id="UP000479190">
    <property type="component" value="Unassembled WGS sequence"/>
</dbReference>
<evidence type="ECO:0000256" key="6">
    <source>
        <dbReference type="PROSITE-ProRule" id="PRU00042"/>
    </source>
</evidence>
<dbReference type="Pfam" id="PF00096">
    <property type="entry name" value="zf-C2H2"/>
    <property type="match status" value="3"/>
</dbReference>
<feature type="compositionally biased region" description="Basic and acidic residues" evidence="7">
    <location>
        <begin position="785"/>
        <end position="802"/>
    </location>
</feature>
<dbReference type="EMBL" id="CADCXV010001416">
    <property type="protein sequence ID" value="CAB0044251.1"/>
    <property type="molecule type" value="Genomic_DNA"/>
</dbReference>
<dbReference type="InterPro" id="IPR002110">
    <property type="entry name" value="Ankyrin_rpt"/>
</dbReference>
<dbReference type="PANTHER" id="PTHR23226:SF85">
    <property type="entry name" value="ZINC FINGER PROTEIN 397"/>
    <property type="match status" value="1"/>
</dbReference>
<dbReference type="GO" id="GO:0008270">
    <property type="term" value="F:zinc ion binding"/>
    <property type="evidence" value="ECO:0007669"/>
    <property type="project" value="UniProtKB-KW"/>
</dbReference>
<sequence>TYDVIFAAGRTMSTIVTDKFPQFQMKHTRMAVRNAATVGGAAGRTRQPQALLASRVVPQVSTCTTPQSRSTFHSIIHTFSRGLQVQPLRHSRGIPQARARSRLWRRATMLRCSASRRAPRGPPLSLPAVASGRSARDSQIVSGLRTARTLVTAAPFARQCRAENKQSNLSLVFADHFRLLSCLLISCLAFSSPRGRQDAQSCDECVDSSPPQLQQGVYHGVNYIYLFPHRLSPSGAEYELSRSTAAFGSGEHQKTVHEGRKGYACDECEKQFGYKCFLLSHKKIVHEGRRDYACDKCEKKFGGKSDLLKHQKIVHEGRKDYACDKCETKFVSKTDFLRHERTVHEGRKDFACEKCKKKFGRKSTLLIHQKTVHEGHKDYASSKSVAATPDTTNRAIARTTANSDSASTSASENTTTLPIIEQEKPNLKQKYPKPAQEKSQQKIAAIESIEIKENSCGSAENVTYSGPTYIAIRSGKHSSSTASTHCNDIDQLYQLECFKDMLYFNKETKPVLIISVDGGPDGNPRAGYKDRPELDKDGKPQLRRATAVHNAVRRKYLNLVRELFEIYDRFDVNYFNEFGFSHFHVACMLGCYDMVENFLQAGQDPNCLAAKESDASFAYPPLHLALKHEHSKVVELLLRHGAIRTWLAWKDSYLYGYLLARRSRCGFRRKPRGQFFFKNVFHCVFFHKDRRIILSKKGVKTRALFEKGVGSIPTRRIFEVRFFAWCGRACARGGSGYHSKEDPGYVISLRSGKKTPITVRAGSDRITISRSPRRGLTKLAIDGAQHSHDEVRSENHPHKRAPDAGAKAQLERMMAPEARTTLTR</sequence>
<dbReference type="SMART" id="SM00248">
    <property type="entry name" value="ANK"/>
    <property type="match status" value="3"/>
</dbReference>
<evidence type="ECO:0000259" key="8">
    <source>
        <dbReference type="PROSITE" id="PS50157"/>
    </source>
</evidence>
<feature type="domain" description="C2H2-type" evidence="8">
    <location>
        <begin position="263"/>
        <end position="291"/>
    </location>
</feature>
<gene>
    <name evidence="9" type="ORF">TBRA_LOCUS15839</name>
</gene>
<dbReference type="PROSITE" id="PS00028">
    <property type="entry name" value="ZINC_FINGER_C2H2_1"/>
    <property type="match status" value="4"/>
</dbReference>
<evidence type="ECO:0000256" key="3">
    <source>
        <dbReference type="ARBA" id="ARBA00022771"/>
    </source>
</evidence>
<dbReference type="Gene3D" id="3.30.160.60">
    <property type="entry name" value="Classic Zinc Finger"/>
    <property type="match status" value="3"/>
</dbReference>
<dbReference type="InterPro" id="IPR013087">
    <property type="entry name" value="Znf_C2H2_type"/>
</dbReference>
<protein>
    <recommendedName>
        <fullName evidence="8">C2H2-type domain-containing protein</fullName>
    </recommendedName>
</protein>
<feature type="domain" description="C2H2-type" evidence="8">
    <location>
        <begin position="350"/>
        <end position="378"/>
    </location>
</feature>
<dbReference type="AlphaFoldDB" id="A0A6H5J9J2"/>
<evidence type="ECO:0000313" key="9">
    <source>
        <dbReference type="EMBL" id="CAB0044251.1"/>
    </source>
</evidence>
<dbReference type="SUPFAM" id="SSF48403">
    <property type="entry name" value="Ankyrin repeat"/>
    <property type="match status" value="1"/>
</dbReference>
<feature type="compositionally biased region" description="Low complexity" evidence="7">
    <location>
        <begin position="399"/>
        <end position="416"/>
    </location>
</feature>
<dbReference type="PROSITE" id="PS50297">
    <property type="entry name" value="ANK_REP_REGION"/>
    <property type="match status" value="1"/>
</dbReference>
<keyword evidence="2" id="KW-0677">Repeat</keyword>
<evidence type="ECO:0000256" key="7">
    <source>
        <dbReference type="SAM" id="MobiDB-lite"/>
    </source>
</evidence>
<evidence type="ECO:0000313" key="10">
    <source>
        <dbReference type="Proteomes" id="UP000479190"/>
    </source>
</evidence>
<dbReference type="InterPro" id="IPR036236">
    <property type="entry name" value="Znf_C2H2_sf"/>
</dbReference>
<evidence type="ECO:0000256" key="2">
    <source>
        <dbReference type="ARBA" id="ARBA00022737"/>
    </source>
</evidence>
<feature type="domain" description="C2H2-type" evidence="8">
    <location>
        <begin position="292"/>
        <end position="320"/>
    </location>
</feature>
<evidence type="ECO:0000256" key="5">
    <source>
        <dbReference type="PROSITE-ProRule" id="PRU00023"/>
    </source>
</evidence>
<dbReference type="OrthoDB" id="7685779at2759"/>
<dbReference type="Gene3D" id="1.25.40.20">
    <property type="entry name" value="Ankyrin repeat-containing domain"/>
    <property type="match status" value="1"/>
</dbReference>
<organism evidence="9 10">
    <name type="scientific">Trichogramma brassicae</name>
    <dbReference type="NCBI Taxonomy" id="86971"/>
    <lineage>
        <taxon>Eukaryota</taxon>
        <taxon>Metazoa</taxon>
        <taxon>Ecdysozoa</taxon>
        <taxon>Arthropoda</taxon>
        <taxon>Hexapoda</taxon>
        <taxon>Insecta</taxon>
        <taxon>Pterygota</taxon>
        <taxon>Neoptera</taxon>
        <taxon>Endopterygota</taxon>
        <taxon>Hymenoptera</taxon>
        <taxon>Apocrita</taxon>
        <taxon>Proctotrupomorpha</taxon>
        <taxon>Chalcidoidea</taxon>
        <taxon>Trichogrammatidae</taxon>
        <taxon>Trichogramma</taxon>
    </lineage>
</organism>
<dbReference type="Pfam" id="PF00023">
    <property type="entry name" value="Ank"/>
    <property type="match status" value="1"/>
</dbReference>